<name>A0A1J5S3A7_9ZZZZ</name>
<evidence type="ECO:0000313" key="1">
    <source>
        <dbReference type="EMBL" id="OIQ98631.1"/>
    </source>
</evidence>
<dbReference type="AlphaFoldDB" id="A0A1J5S3A7"/>
<accession>A0A1J5S3A7</accession>
<proteinExistence type="predicted"/>
<gene>
    <name evidence="1" type="ORF">GALL_192890</name>
</gene>
<organism evidence="1">
    <name type="scientific">mine drainage metagenome</name>
    <dbReference type="NCBI Taxonomy" id="410659"/>
    <lineage>
        <taxon>unclassified sequences</taxon>
        <taxon>metagenomes</taxon>
        <taxon>ecological metagenomes</taxon>
    </lineage>
</organism>
<comment type="caution">
    <text evidence="1">The sequence shown here is derived from an EMBL/GenBank/DDBJ whole genome shotgun (WGS) entry which is preliminary data.</text>
</comment>
<reference evidence="1" key="1">
    <citation type="submission" date="2016-10" db="EMBL/GenBank/DDBJ databases">
        <title>Sequence of Gallionella enrichment culture.</title>
        <authorList>
            <person name="Poehlein A."/>
            <person name="Muehling M."/>
            <person name="Daniel R."/>
        </authorList>
    </citation>
    <scope>NUCLEOTIDE SEQUENCE</scope>
</reference>
<dbReference type="EMBL" id="MLJW01000116">
    <property type="protein sequence ID" value="OIQ98631.1"/>
    <property type="molecule type" value="Genomic_DNA"/>
</dbReference>
<sequence length="229" mass="24378">MKQFKFVAAAILLIGALNAWADNAKPAEQPVHVSLLSVDNSKLGADIKVAPADYPNGVFVKIKEGFSERPISASIFAAKLKKLGFKIVEKPEDADVIFRVGSINISFREIEQNADGIDARKVDLTIGTIGTAIATGGISLLVATDWSGFGNTRPENKIMLVILENPKTGKQSETAITGIIKADESGVKATIATFNILSDEWMIAHVVGYTDVQKDNLQPAPASAVSASK</sequence>
<protein>
    <submittedName>
        <fullName evidence="1">Uncharacterized protein</fullName>
    </submittedName>
</protein>